<evidence type="ECO:0000313" key="2">
    <source>
        <dbReference type="Proteomes" id="UP000281415"/>
    </source>
</evidence>
<keyword evidence="2" id="KW-1185">Reference proteome</keyword>
<name>A0A386K7G6_9CAUD</name>
<evidence type="ECO:0000313" key="1">
    <source>
        <dbReference type="EMBL" id="AYD80907.1"/>
    </source>
</evidence>
<reference evidence="2" key="1">
    <citation type="submission" date="2018-08" db="EMBL/GenBank/DDBJ databases">
        <authorList>
            <person name="Showalter R."/>
            <person name="Adat I."/>
            <person name="Raab R."/>
            <person name="Temple L."/>
        </authorList>
    </citation>
    <scope>NUCLEOTIDE SEQUENCE [LARGE SCALE GENOMIC DNA]</scope>
</reference>
<accession>A0A386K7G6</accession>
<organism evidence="1 2">
    <name type="scientific">Bacillus phage Ray17</name>
    <dbReference type="NCBI Taxonomy" id="2315627"/>
    <lineage>
        <taxon>Viruses</taxon>
        <taxon>Duplodnaviria</taxon>
        <taxon>Heunggongvirae</taxon>
        <taxon>Uroviricota</taxon>
        <taxon>Caudoviricetes</taxon>
        <taxon>Trautnerviridae</taxon>
        <taxon>Polsinellivirinae</taxon>
        <taxon>Splendidredvirus</taxon>
        <taxon>Splendidredvirus ray17</taxon>
    </lineage>
</organism>
<dbReference type="EMBL" id="MH752385">
    <property type="protein sequence ID" value="AYD80907.1"/>
    <property type="molecule type" value="Genomic_DNA"/>
</dbReference>
<sequence length="141" mass="16175">MSIKILFDGKEMGTIEADLHQIMKENDQKKNAGVLLDYNGETTLDLEFQTDGFEKAMHDFKMSKEIKIWRGDKILHAFDKKDVVDIVKLSGGGSRIELADRSWFEVSEPLERMRELIEWEDDFSGLGVHSIGGHDMEDEQV</sequence>
<gene>
    <name evidence="1" type="ORF">Ray17_6</name>
</gene>
<protein>
    <submittedName>
        <fullName evidence="1">Uncharacterized protein</fullName>
    </submittedName>
</protein>
<proteinExistence type="predicted"/>
<dbReference type="Proteomes" id="UP000281415">
    <property type="component" value="Segment"/>
</dbReference>